<dbReference type="EMBL" id="FTOV01000002">
    <property type="protein sequence ID" value="SIS74324.1"/>
    <property type="molecule type" value="Genomic_DNA"/>
</dbReference>
<evidence type="ECO:0000256" key="1">
    <source>
        <dbReference type="SAM" id="Phobius"/>
    </source>
</evidence>
<evidence type="ECO:0000313" key="3">
    <source>
        <dbReference type="Proteomes" id="UP000185781"/>
    </source>
</evidence>
<dbReference type="Proteomes" id="UP000185781">
    <property type="component" value="Unassembled WGS sequence"/>
</dbReference>
<protein>
    <submittedName>
        <fullName evidence="2">Uncharacterized protein</fullName>
    </submittedName>
</protein>
<gene>
    <name evidence="2" type="ORF">SAMN05421785_102301</name>
</gene>
<keyword evidence="1" id="KW-0812">Transmembrane</keyword>
<feature type="transmembrane region" description="Helical" evidence="1">
    <location>
        <begin position="37"/>
        <end position="54"/>
    </location>
</feature>
<accession>A0A1N7LKK7</accession>
<reference evidence="2 3" key="1">
    <citation type="submission" date="2017-01" db="EMBL/GenBank/DDBJ databases">
        <authorList>
            <person name="Mah S.A."/>
            <person name="Swanson W.J."/>
            <person name="Moy G.W."/>
            <person name="Vacquier V.D."/>
        </authorList>
    </citation>
    <scope>NUCLEOTIDE SEQUENCE [LARGE SCALE GENOMIC DNA]</scope>
    <source>
        <strain evidence="2 3">DSM 18014</strain>
    </source>
</reference>
<feature type="transmembrane region" description="Helical" evidence="1">
    <location>
        <begin position="197"/>
        <end position="215"/>
    </location>
</feature>
<keyword evidence="1" id="KW-1133">Transmembrane helix</keyword>
<sequence length="339" mass="39792">MNEKYFDYIEEQRMNESERNEFLRRRAEYEYLKNRRFTLYGIMFSVIGLVFILTKDLAYNYFDKQFSFIFIITGAITLAFGVGFILFRYLQNGSFSKFSESDISNQNLRSEIQDLRFELIKLRKKSGETTDYENISKTINNAIDSTITEDFIKSKIDSFYSDKAISEAKRKDILNEFENLGYRINGELTRLRKSANLNLVIGTLTTICAIFALGYEVFNNEIEFNNTTKLLSHYIPRLSIVVFVEIFAFFFLKLYKATLSDIKYFNNEKTNIDFKIISLKAALNIGDDKVIQIMLEELIKTERNFKLSKDESTVELEKAKNDTNNNQILVQLLEKLYKK</sequence>
<keyword evidence="1" id="KW-0472">Membrane</keyword>
<proteinExistence type="predicted"/>
<dbReference type="RefSeq" id="WP_076390767.1">
    <property type="nucleotide sequence ID" value="NZ_FTOV01000002.1"/>
</dbReference>
<dbReference type="AlphaFoldDB" id="A0A1N7LKK7"/>
<evidence type="ECO:0000313" key="2">
    <source>
        <dbReference type="EMBL" id="SIS74324.1"/>
    </source>
</evidence>
<feature type="transmembrane region" description="Helical" evidence="1">
    <location>
        <begin position="235"/>
        <end position="255"/>
    </location>
</feature>
<name>A0A1N7LKK7_9FLAO</name>
<feature type="transmembrane region" description="Helical" evidence="1">
    <location>
        <begin position="66"/>
        <end position="87"/>
    </location>
</feature>
<dbReference type="OrthoDB" id="799595at2"/>
<organism evidence="2 3">
    <name type="scientific">Chryseobacterium gambrini</name>
    <dbReference type="NCBI Taxonomy" id="373672"/>
    <lineage>
        <taxon>Bacteria</taxon>
        <taxon>Pseudomonadati</taxon>
        <taxon>Bacteroidota</taxon>
        <taxon>Flavobacteriia</taxon>
        <taxon>Flavobacteriales</taxon>
        <taxon>Weeksellaceae</taxon>
        <taxon>Chryseobacterium group</taxon>
        <taxon>Chryseobacterium</taxon>
    </lineage>
</organism>